<evidence type="ECO:0000256" key="1">
    <source>
        <dbReference type="SAM" id="Phobius"/>
    </source>
</evidence>
<sequence>MAVPSGLELSGVSDPRFAAAHHALVSDNAVQFDLQKALPPPQPPQWLSTLGHWVEDILKPIGRFFEWLTNFMPNAPVARLLLWLVIIAIVSAALWLIINRLRGKPLWSKRAHAQHDEPGVANESDWVPDRNAAIDWLAEADQLAANGAFAEAIHHLLYRSIEDIEHRRPELVRPASTSRNLAAASAIPSEARAGFGQIVALVECSLFAAKSVNEADWVTARDAYHDFAIARAWQV</sequence>
<reference evidence="2 3" key="1">
    <citation type="submission" date="2019-12" db="EMBL/GenBank/DDBJ databases">
        <title>Genomic-based taxomic classification of the family Erythrobacteraceae.</title>
        <authorList>
            <person name="Xu L."/>
        </authorList>
    </citation>
    <scope>NUCLEOTIDE SEQUENCE [LARGE SCALE GENOMIC DNA]</scope>
    <source>
        <strain evidence="2 3">KEMB 9005-328</strain>
    </source>
</reference>
<keyword evidence="3" id="KW-1185">Reference proteome</keyword>
<feature type="transmembrane region" description="Helical" evidence="1">
    <location>
        <begin position="80"/>
        <end position="98"/>
    </location>
</feature>
<dbReference type="RefSeq" id="WP_160753193.1">
    <property type="nucleotide sequence ID" value="NZ_WTYA01000006.1"/>
</dbReference>
<evidence type="ECO:0000313" key="2">
    <source>
        <dbReference type="EMBL" id="MXP28885.1"/>
    </source>
</evidence>
<dbReference type="AlphaFoldDB" id="A0A845AJ51"/>
<comment type="caution">
    <text evidence="2">The sequence shown here is derived from an EMBL/GenBank/DDBJ whole genome shotgun (WGS) entry which is preliminary data.</text>
</comment>
<gene>
    <name evidence="2" type="ORF">GRI58_08625</name>
</gene>
<protein>
    <submittedName>
        <fullName evidence="2">DUF4129 domain-containing protein</fullName>
    </submittedName>
</protein>
<name>A0A845AJ51_9SPHN</name>
<dbReference type="EMBL" id="WTYA01000006">
    <property type="protein sequence ID" value="MXP28885.1"/>
    <property type="molecule type" value="Genomic_DNA"/>
</dbReference>
<organism evidence="2 3">
    <name type="scientific">Qipengyuania algicida</name>
    <dbReference type="NCBI Taxonomy" id="1836209"/>
    <lineage>
        <taxon>Bacteria</taxon>
        <taxon>Pseudomonadati</taxon>
        <taxon>Pseudomonadota</taxon>
        <taxon>Alphaproteobacteria</taxon>
        <taxon>Sphingomonadales</taxon>
        <taxon>Erythrobacteraceae</taxon>
        <taxon>Qipengyuania</taxon>
    </lineage>
</organism>
<evidence type="ECO:0000313" key="3">
    <source>
        <dbReference type="Proteomes" id="UP000439780"/>
    </source>
</evidence>
<proteinExistence type="predicted"/>
<keyword evidence="1" id="KW-1133">Transmembrane helix</keyword>
<keyword evidence="1" id="KW-0472">Membrane</keyword>
<dbReference type="Proteomes" id="UP000439780">
    <property type="component" value="Unassembled WGS sequence"/>
</dbReference>
<keyword evidence="1" id="KW-0812">Transmembrane</keyword>
<dbReference type="OrthoDB" id="8478645at2"/>
<accession>A0A845AJ51</accession>